<dbReference type="InterPro" id="IPR053027">
    <property type="entry name" value="AGGF1"/>
</dbReference>
<gene>
    <name evidence="3" type="ORF">UFOPK1755_00520</name>
    <name evidence="4" type="ORF">UFOPK2155_00415</name>
</gene>
<dbReference type="Pfam" id="PF00498">
    <property type="entry name" value="FHA"/>
    <property type="match status" value="1"/>
</dbReference>
<evidence type="ECO:0000313" key="3">
    <source>
        <dbReference type="EMBL" id="CAB4580993.1"/>
    </source>
</evidence>
<dbReference type="EMBL" id="CAEZVX010000037">
    <property type="protein sequence ID" value="CAB4639438.1"/>
    <property type="molecule type" value="Genomic_DNA"/>
</dbReference>
<dbReference type="AlphaFoldDB" id="A0A6J6F1V8"/>
<dbReference type="PANTHER" id="PTHR23106">
    <property type="entry name" value="ANGIOGENIC FACTOR WITH G PATCH AND FHA DOMAINS 1"/>
    <property type="match status" value="1"/>
</dbReference>
<feature type="domain" description="FHA" evidence="2">
    <location>
        <begin position="76"/>
        <end position="127"/>
    </location>
</feature>
<protein>
    <submittedName>
        <fullName evidence="3">Unannotated protein</fullName>
    </submittedName>
</protein>
<organism evidence="3">
    <name type="scientific">freshwater metagenome</name>
    <dbReference type="NCBI Taxonomy" id="449393"/>
    <lineage>
        <taxon>unclassified sequences</taxon>
        <taxon>metagenomes</taxon>
        <taxon>ecological metagenomes</taxon>
    </lineage>
</organism>
<dbReference type="InterPro" id="IPR008984">
    <property type="entry name" value="SMAD_FHA_dom_sf"/>
</dbReference>
<evidence type="ECO:0000259" key="2">
    <source>
        <dbReference type="PROSITE" id="PS50006"/>
    </source>
</evidence>
<feature type="compositionally biased region" description="Polar residues" evidence="1">
    <location>
        <begin position="10"/>
        <end position="22"/>
    </location>
</feature>
<dbReference type="SUPFAM" id="SSF49879">
    <property type="entry name" value="SMAD/FHA domain"/>
    <property type="match status" value="1"/>
</dbReference>
<dbReference type="SMART" id="SM00240">
    <property type="entry name" value="FHA"/>
    <property type="match status" value="1"/>
</dbReference>
<dbReference type="EMBL" id="CAEZTX010000033">
    <property type="protein sequence ID" value="CAB4580993.1"/>
    <property type="molecule type" value="Genomic_DNA"/>
</dbReference>
<evidence type="ECO:0000256" key="1">
    <source>
        <dbReference type="SAM" id="MobiDB-lite"/>
    </source>
</evidence>
<dbReference type="PROSITE" id="PS50006">
    <property type="entry name" value="FHA_DOMAIN"/>
    <property type="match status" value="1"/>
</dbReference>
<reference evidence="3" key="1">
    <citation type="submission" date="2020-05" db="EMBL/GenBank/DDBJ databases">
        <authorList>
            <person name="Chiriac C."/>
            <person name="Salcher M."/>
            <person name="Ghai R."/>
            <person name="Kavagutti S V."/>
        </authorList>
    </citation>
    <scope>NUCLEOTIDE SEQUENCE</scope>
</reference>
<proteinExistence type="predicted"/>
<feature type="region of interest" description="Disordered" evidence="1">
    <location>
        <begin position="1"/>
        <end position="22"/>
    </location>
</feature>
<sequence length="152" mass="16579">MASHDDRELTTTLRLGSQSEVSPTESALLEGYLSAASGEEKATLDEILNGSREKSMLIIFKGPAKGSRYLITRGGATIGRSQESEIFLDDVTVSRSHAAITYDDQKLHFVISDRSSLNGTYINGSICETKILSHGDEVQIGKFHLLFITGQK</sequence>
<evidence type="ECO:0000313" key="4">
    <source>
        <dbReference type="EMBL" id="CAB4639438.1"/>
    </source>
</evidence>
<dbReference type="PANTHER" id="PTHR23106:SF24">
    <property type="entry name" value="ANGIOGENIC FACTOR WITH G PATCH AND FHA DOMAINS 1"/>
    <property type="match status" value="1"/>
</dbReference>
<accession>A0A6J6F1V8</accession>
<dbReference type="Gene3D" id="2.60.200.20">
    <property type="match status" value="1"/>
</dbReference>
<name>A0A6J6F1V8_9ZZZZ</name>
<dbReference type="InterPro" id="IPR000253">
    <property type="entry name" value="FHA_dom"/>
</dbReference>